<feature type="domain" description="Fibrinogen C-terminal" evidence="3">
    <location>
        <begin position="268"/>
        <end position="475"/>
    </location>
</feature>
<feature type="coiled-coil region" evidence="1">
    <location>
        <begin position="57"/>
        <end position="126"/>
    </location>
</feature>
<dbReference type="InterPro" id="IPR050373">
    <property type="entry name" value="Fibrinogen_C-term_domain"/>
</dbReference>
<dbReference type="EMBL" id="VSWD01000002">
    <property type="protein sequence ID" value="KAK3106836.1"/>
    <property type="molecule type" value="Genomic_DNA"/>
</dbReference>
<keyword evidence="5" id="KW-1185">Reference proteome</keyword>
<dbReference type="PROSITE" id="PS51406">
    <property type="entry name" value="FIBRINOGEN_C_2"/>
    <property type="match status" value="1"/>
</dbReference>
<dbReference type="InterPro" id="IPR036056">
    <property type="entry name" value="Fibrinogen-like_C"/>
</dbReference>
<evidence type="ECO:0000256" key="1">
    <source>
        <dbReference type="SAM" id="Coils"/>
    </source>
</evidence>
<evidence type="ECO:0000313" key="5">
    <source>
        <dbReference type="Proteomes" id="UP001186944"/>
    </source>
</evidence>
<sequence length="475" mass="53806">MGFLVRCFIIFRCILVVVSDTSSDDERYTGCGNMKLQTDLLKIKEELDNRFNVISELTAIYQLYRSLSKEVDDLKKENQILKQSVISIQNDAGSGKTKIERNTEKLNELKADVDRLETTQNENKNDLTNLFNQSISGLKEDSEKCKRDIAVLFNETKSEKKVTDGLRIVNSLHSSLMNAAMENITLLQAGLDDNVRLRTIQENLNSEFSANFTSLSNQFTSFKDAILQMTRSRETFINSTLGKLTADVEFLKNSVSKSVTNSDDFNPPALDKILRSCKEVAAIRNVTGIYTIEPIPGRRTVNATCIAGGWTVIQQRKDGSVDFYRTWQEYKVGFGTAASEYWIGNDIIHALTSSVKCELKIEMVDLKGKKLWAHYHNFYIENEVNKYVLRISGFSGNSGDALSGLHNGQKFTTKDQDNDNYSSRNCGILKHAGFWYGGCNYSNLNGNYHDKKCCKGFYWDPSKILQRSTMMVRCN</sequence>
<dbReference type="Gene3D" id="3.90.215.10">
    <property type="entry name" value="Gamma Fibrinogen, chain A, domain 1"/>
    <property type="match status" value="1"/>
</dbReference>
<keyword evidence="1" id="KW-0175">Coiled coil</keyword>
<dbReference type="AlphaFoldDB" id="A0AA88YTC5"/>
<dbReference type="CDD" id="cd00087">
    <property type="entry name" value="FReD"/>
    <property type="match status" value="1"/>
</dbReference>
<comment type="caution">
    <text evidence="4">The sequence shown here is derived from an EMBL/GenBank/DDBJ whole genome shotgun (WGS) entry which is preliminary data.</text>
</comment>
<feature type="chain" id="PRO_5041670873" description="Fibrinogen C-terminal domain-containing protein" evidence="2">
    <location>
        <begin position="20"/>
        <end position="475"/>
    </location>
</feature>
<dbReference type="Pfam" id="PF00147">
    <property type="entry name" value="Fibrinogen_C"/>
    <property type="match status" value="1"/>
</dbReference>
<reference evidence="4" key="1">
    <citation type="submission" date="2019-08" db="EMBL/GenBank/DDBJ databases">
        <title>The improved chromosome-level genome for the pearl oyster Pinctada fucata martensii using PacBio sequencing and Hi-C.</title>
        <authorList>
            <person name="Zheng Z."/>
        </authorList>
    </citation>
    <scope>NUCLEOTIDE SEQUENCE</scope>
    <source>
        <strain evidence="4">ZZ-2019</strain>
        <tissue evidence="4">Adductor muscle</tissue>
    </source>
</reference>
<dbReference type="InterPro" id="IPR014716">
    <property type="entry name" value="Fibrinogen_a/b/g_C_1"/>
</dbReference>
<evidence type="ECO:0000259" key="3">
    <source>
        <dbReference type="PROSITE" id="PS51406"/>
    </source>
</evidence>
<name>A0AA88YTC5_PINIB</name>
<proteinExistence type="predicted"/>
<organism evidence="4 5">
    <name type="scientific">Pinctada imbricata</name>
    <name type="common">Atlantic pearl-oyster</name>
    <name type="synonym">Pinctada martensii</name>
    <dbReference type="NCBI Taxonomy" id="66713"/>
    <lineage>
        <taxon>Eukaryota</taxon>
        <taxon>Metazoa</taxon>
        <taxon>Spiralia</taxon>
        <taxon>Lophotrochozoa</taxon>
        <taxon>Mollusca</taxon>
        <taxon>Bivalvia</taxon>
        <taxon>Autobranchia</taxon>
        <taxon>Pteriomorphia</taxon>
        <taxon>Pterioida</taxon>
        <taxon>Pterioidea</taxon>
        <taxon>Pteriidae</taxon>
        <taxon>Pinctada</taxon>
    </lineage>
</organism>
<gene>
    <name evidence="4" type="ORF">FSP39_000926</name>
</gene>
<evidence type="ECO:0000313" key="4">
    <source>
        <dbReference type="EMBL" id="KAK3106836.1"/>
    </source>
</evidence>
<dbReference type="Proteomes" id="UP001186944">
    <property type="component" value="Unassembled WGS sequence"/>
</dbReference>
<accession>A0AA88YTC5</accession>
<protein>
    <recommendedName>
        <fullName evidence="3">Fibrinogen C-terminal domain-containing protein</fullName>
    </recommendedName>
</protein>
<evidence type="ECO:0000256" key="2">
    <source>
        <dbReference type="SAM" id="SignalP"/>
    </source>
</evidence>
<keyword evidence="2" id="KW-0732">Signal</keyword>
<dbReference type="SUPFAM" id="SSF56496">
    <property type="entry name" value="Fibrinogen C-terminal domain-like"/>
    <property type="match status" value="1"/>
</dbReference>
<dbReference type="InterPro" id="IPR002181">
    <property type="entry name" value="Fibrinogen_a/b/g_C_dom"/>
</dbReference>
<dbReference type="SMART" id="SM00186">
    <property type="entry name" value="FBG"/>
    <property type="match status" value="1"/>
</dbReference>
<dbReference type="PANTHER" id="PTHR19143">
    <property type="entry name" value="FIBRINOGEN/TENASCIN/ANGIOPOEITIN"/>
    <property type="match status" value="1"/>
</dbReference>
<feature type="signal peptide" evidence="2">
    <location>
        <begin position="1"/>
        <end position="19"/>
    </location>
</feature>
<dbReference type="GO" id="GO:0005615">
    <property type="term" value="C:extracellular space"/>
    <property type="evidence" value="ECO:0007669"/>
    <property type="project" value="TreeGrafter"/>
</dbReference>